<keyword evidence="3" id="KW-1185">Reference proteome</keyword>
<organism evidence="2 3">
    <name type="scientific">Actinomadura harenae</name>
    <dbReference type="NCBI Taxonomy" id="2483351"/>
    <lineage>
        <taxon>Bacteria</taxon>
        <taxon>Bacillati</taxon>
        <taxon>Actinomycetota</taxon>
        <taxon>Actinomycetes</taxon>
        <taxon>Streptosporangiales</taxon>
        <taxon>Thermomonosporaceae</taxon>
        <taxon>Actinomadura</taxon>
    </lineage>
</organism>
<name>A0A3M2LHK4_9ACTN</name>
<feature type="transmembrane region" description="Helical" evidence="1">
    <location>
        <begin position="38"/>
        <end position="59"/>
    </location>
</feature>
<protein>
    <submittedName>
        <fullName evidence="2">Uncharacterized protein</fullName>
    </submittedName>
</protein>
<dbReference type="OrthoDB" id="3542382at2"/>
<keyword evidence="1" id="KW-0812">Transmembrane</keyword>
<dbReference type="RefSeq" id="WP_122199168.1">
    <property type="nucleotide sequence ID" value="NZ_JBHSKC010000001.1"/>
</dbReference>
<sequence>MFPLNPLADPRVEYLRLMLAVRVDRLRSEEDRSVGASAIEWAIITALLAAIAAAIGLIIKKQIHQAADNIKVNTPQG</sequence>
<comment type="caution">
    <text evidence="2">The sequence shown here is derived from an EMBL/GenBank/DDBJ whole genome shotgun (WGS) entry which is preliminary data.</text>
</comment>
<evidence type="ECO:0000256" key="1">
    <source>
        <dbReference type="SAM" id="Phobius"/>
    </source>
</evidence>
<reference evidence="2 3" key="1">
    <citation type="submission" date="2018-10" db="EMBL/GenBank/DDBJ databases">
        <title>Isolation from soil.</title>
        <authorList>
            <person name="Hu J."/>
        </authorList>
    </citation>
    <scope>NUCLEOTIDE SEQUENCE [LARGE SCALE GENOMIC DNA]</scope>
    <source>
        <strain evidence="2 3">NEAU-Ht49</strain>
    </source>
</reference>
<keyword evidence="1" id="KW-1133">Transmembrane helix</keyword>
<dbReference type="AlphaFoldDB" id="A0A3M2LHK4"/>
<gene>
    <name evidence="2" type="ORF">EBO15_37200</name>
</gene>
<dbReference type="EMBL" id="RFFG01000120">
    <property type="protein sequence ID" value="RMI36962.1"/>
    <property type="molecule type" value="Genomic_DNA"/>
</dbReference>
<dbReference type="Proteomes" id="UP000282674">
    <property type="component" value="Unassembled WGS sequence"/>
</dbReference>
<accession>A0A3M2LHK4</accession>
<evidence type="ECO:0000313" key="3">
    <source>
        <dbReference type="Proteomes" id="UP000282674"/>
    </source>
</evidence>
<proteinExistence type="predicted"/>
<keyword evidence="1" id="KW-0472">Membrane</keyword>
<evidence type="ECO:0000313" key="2">
    <source>
        <dbReference type="EMBL" id="RMI36962.1"/>
    </source>
</evidence>